<comment type="function">
    <text evidence="4">Flagellin is the subunit protein which polymerizes to form the filaments of bacterial flagella.</text>
</comment>
<dbReference type="Pfam" id="PF00700">
    <property type="entry name" value="Flagellin_C"/>
    <property type="match status" value="1"/>
</dbReference>
<dbReference type="SUPFAM" id="SSF64518">
    <property type="entry name" value="Phase 1 flagellin"/>
    <property type="match status" value="1"/>
</dbReference>
<evidence type="ECO:0000256" key="4">
    <source>
        <dbReference type="RuleBase" id="RU362073"/>
    </source>
</evidence>
<reference evidence="9" key="1">
    <citation type="journal article" date="2019" name="Int. J. Syst. Evol. Microbiol.">
        <title>The Global Catalogue of Microorganisms (GCM) 10K type strain sequencing project: providing services to taxonomists for standard genome sequencing and annotation.</title>
        <authorList>
            <consortium name="The Broad Institute Genomics Platform"/>
            <consortium name="The Broad Institute Genome Sequencing Center for Infectious Disease"/>
            <person name="Wu L."/>
            <person name="Ma J."/>
        </authorList>
    </citation>
    <scope>NUCLEOTIDE SEQUENCE [LARGE SCALE GENOMIC DNA]</scope>
    <source>
        <strain evidence="9">CGMCC 1.10992</strain>
    </source>
</reference>
<organism evidence="8 9">
    <name type="scientific">Corallincola platygyrae</name>
    <dbReference type="NCBI Taxonomy" id="1193278"/>
    <lineage>
        <taxon>Bacteria</taxon>
        <taxon>Pseudomonadati</taxon>
        <taxon>Pseudomonadota</taxon>
        <taxon>Gammaproteobacteria</taxon>
        <taxon>Alteromonadales</taxon>
        <taxon>Psychromonadaceae</taxon>
        <taxon>Corallincola</taxon>
    </lineage>
</organism>
<evidence type="ECO:0000259" key="7">
    <source>
        <dbReference type="Pfam" id="PF00700"/>
    </source>
</evidence>
<evidence type="ECO:0000313" key="8">
    <source>
        <dbReference type="EMBL" id="MFD2095599.1"/>
    </source>
</evidence>
<evidence type="ECO:0000313" key="9">
    <source>
        <dbReference type="Proteomes" id="UP001597380"/>
    </source>
</evidence>
<evidence type="ECO:0000256" key="3">
    <source>
        <dbReference type="ARBA" id="ARBA00023143"/>
    </source>
</evidence>
<name>A0ABW4XNJ3_9GAMM</name>
<comment type="caution">
    <text evidence="8">The sequence shown here is derived from an EMBL/GenBank/DDBJ whole genome shotgun (WGS) entry which is preliminary data.</text>
</comment>
<dbReference type="PANTHER" id="PTHR42792">
    <property type="entry name" value="FLAGELLIN"/>
    <property type="match status" value="1"/>
</dbReference>
<comment type="similarity">
    <text evidence="1 4">Belongs to the bacterial flagellin family.</text>
</comment>
<dbReference type="InterPro" id="IPR001492">
    <property type="entry name" value="Flagellin"/>
</dbReference>
<feature type="domain" description="Flagellin C-terminal" evidence="7">
    <location>
        <begin position="509"/>
        <end position="592"/>
    </location>
</feature>
<keyword evidence="3 4" id="KW-0975">Bacterial flagellum</keyword>
<proteinExistence type="inferred from homology"/>
<feature type="coiled-coil region" evidence="5">
    <location>
        <begin position="75"/>
        <end position="129"/>
    </location>
</feature>
<keyword evidence="2 4" id="KW-0964">Secreted</keyword>
<dbReference type="RefSeq" id="WP_345340329.1">
    <property type="nucleotide sequence ID" value="NZ_BAABLI010000014.1"/>
</dbReference>
<evidence type="ECO:0000256" key="2">
    <source>
        <dbReference type="ARBA" id="ARBA00022525"/>
    </source>
</evidence>
<dbReference type="NCBIfam" id="NF033876">
    <property type="entry name" value="flagella_HExxH"/>
    <property type="match status" value="1"/>
</dbReference>
<evidence type="ECO:0000256" key="5">
    <source>
        <dbReference type="SAM" id="Coils"/>
    </source>
</evidence>
<feature type="domain" description="Flagellin N-terminal" evidence="6">
    <location>
        <begin position="7"/>
        <end position="140"/>
    </location>
</feature>
<protein>
    <recommendedName>
        <fullName evidence="4">Flagellin</fullName>
    </recommendedName>
</protein>
<dbReference type="InterPro" id="IPR001029">
    <property type="entry name" value="Flagellin_N"/>
</dbReference>
<dbReference type="InterPro" id="IPR046358">
    <property type="entry name" value="Flagellin_C"/>
</dbReference>
<gene>
    <name evidence="8" type="ORF">ACFSJ3_06330</name>
</gene>
<keyword evidence="5" id="KW-0175">Coiled coil</keyword>
<dbReference type="Gene3D" id="1.20.1330.10">
    <property type="entry name" value="f41 fragment of flagellin, N-terminal domain"/>
    <property type="match status" value="2"/>
</dbReference>
<dbReference type="PANTHER" id="PTHR42792:SF2">
    <property type="entry name" value="FLAGELLIN"/>
    <property type="match status" value="1"/>
</dbReference>
<sequence>MISSLQTNSNVLFSQNALSNASRGLSESFARLSSGLRINTAADDAAGLQLSNRITAKIDGFAVATRNVNDGAAMLRTAEGALQEITNSIQRVRELSIQAANGVYSREDRQSLQEEASQLLKEVDRINETTRFGDTKLFDNGSGYLFDVSERNILQGLRKSYLQESTIILGDQLGLFGGGELLTVDLEHVDGQNGTLAFVEYQNVPGDPAKELRLVVDMDDFGNGFDNGLTGDNLIRLDETILHEMTHGVMAVNMDLSTKSTWFVEGSAEVVRGADTRLANDIENIPGGLSAIRDELLNNWQGNTGQPSTDLEVAAVYSGGYVVMRYIHERTNGTGIETMMQSLKEGATLDEAIAETGRWASEAGLFTELGAGNTFNDVVNDEMNIYNEDNGALGGFDADGGDVRQNTMRGLGTGSSSGSEGFLERFIENDDDFDGTDYDVTNFHDPQFSYVRLESYQTEINGAGGRTVSFQAGADAFQLIEATLGTFSTENLGLDEVDLVDNAQFAIIAADDALRVVDKQRSLFGAVINRFESTLNSMAISRENLSDSRSRQRDTDFAFETAELVKKQIQVQASTSMLGQANQQWQSVLSLLG</sequence>
<keyword evidence="8" id="KW-0969">Cilium</keyword>
<dbReference type="EMBL" id="JBHUHT010000009">
    <property type="protein sequence ID" value="MFD2095599.1"/>
    <property type="molecule type" value="Genomic_DNA"/>
</dbReference>
<accession>A0ABW4XNJ3</accession>
<dbReference type="InterPro" id="IPR042187">
    <property type="entry name" value="Flagellin_C_sub2"/>
</dbReference>
<keyword evidence="9" id="KW-1185">Reference proteome</keyword>
<dbReference type="Proteomes" id="UP001597380">
    <property type="component" value="Unassembled WGS sequence"/>
</dbReference>
<comment type="subcellular location">
    <subcellularLocation>
        <location evidence="4">Secreted</location>
    </subcellularLocation>
    <subcellularLocation>
        <location evidence="4">Bacterial flagellum</location>
    </subcellularLocation>
</comment>
<evidence type="ECO:0000259" key="6">
    <source>
        <dbReference type="Pfam" id="PF00669"/>
    </source>
</evidence>
<keyword evidence="8" id="KW-0282">Flagellum</keyword>
<dbReference type="Pfam" id="PF00669">
    <property type="entry name" value="Flagellin_N"/>
    <property type="match status" value="1"/>
</dbReference>
<keyword evidence="8" id="KW-0966">Cell projection</keyword>
<evidence type="ECO:0000256" key="1">
    <source>
        <dbReference type="ARBA" id="ARBA00005709"/>
    </source>
</evidence>
<dbReference type="PRINTS" id="PR00207">
    <property type="entry name" value="FLAGELLIN"/>
</dbReference>
<dbReference type="Gene3D" id="6.10.10.10">
    <property type="entry name" value="Flagellar export chaperone, C-terminal domain"/>
    <property type="match status" value="1"/>
</dbReference>